<gene>
    <name evidence="2" type="ORF">ACFSXZ_39820</name>
</gene>
<protein>
    <submittedName>
        <fullName evidence="2">Uncharacterized protein</fullName>
    </submittedName>
</protein>
<evidence type="ECO:0000313" key="2">
    <source>
        <dbReference type="EMBL" id="MFD2422490.1"/>
    </source>
</evidence>
<comment type="caution">
    <text evidence="2">The sequence shown here is derived from an EMBL/GenBank/DDBJ whole genome shotgun (WGS) entry which is preliminary data.</text>
</comment>
<dbReference type="EMBL" id="JBHUKR010000029">
    <property type="protein sequence ID" value="MFD2422490.1"/>
    <property type="molecule type" value="Genomic_DNA"/>
</dbReference>
<organism evidence="2 3">
    <name type="scientific">Amycolatopsis pigmentata</name>
    <dbReference type="NCBI Taxonomy" id="450801"/>
    <lineage>
        <taxon>Bacteria</taxon>
        <taxon>Bacillati</taxon>
        <taxon>Actinomycetota</taxon>
        <taxon>Actinomycetes</taxon>
        <taxon>Pseudonocardiales</taxon>
        <taxon>Pseudonocardiaceae</taxon>
        <taxon>Amycolatopsis</taxon>
    </lineage>
</organism>
<dbReference type="RefSeq" id="WP_378271585.1">
    <property type="nucleotide sequence ID" value="NZ_JBHUKR010000029.1"/>
</dbReference>
<sequence>MSRKSPADAQLVAAVRRLLRYGLPVTPASADAVLLDLRGVVARAVDPTDTASLTTALDGTLRGLLARFPDVRYASAARALFGLSPAEPGQNLTVRRDLAAEQAGHEAHHFRKRVEPKLIEKIAWELLTDADRFTRSPMIAPRLAPVGHRQLVQADPFAWEVAEHEEHLARLWSAIYAARAELLAVERLISLRADRMEILRTAVTAAWRWATARAEAISYTTAFVPEAGVSADEVVALAGWTPALTAAQASRLVEAATGGASREQFVAALHGEPGLGNAWTEGFFSPPASPEITPDEQNGQLP</sequence>
<name>A0ABW5G5G2_9PSEU</name>
<proteinExistence type="predicted"/>
<dbReference type="Proteomes" id="UP001597417">
    <property type="component" value="Unassembled WGS sequence"/>
</dbReference>
<evidence type="ECO:0000313" key="3">
    <source>
        <dbReference type="Proteomes" id="UP001597417"/>
    </source>
</evidence>
<feature type="region of interest" description="Disordered" evidence="1">
    <location>
        <begin position="279"/>
        <end position="302"/>
    </location>
</feature>
<keyword evidence="3" id="KW-1185">Reference proteome</keyword>
<accession>A0ABW5G5G2</accession>
<evidence type="ECO:0000256" key="1">
    <source>
        <dbReference type="SAM" id="MobiDB-lite"/>
    </source>
</evidence>
<reference evidence="3" key="1">
    <citation type="journal article" date="2019" name="Int. J. Syst. Evol. Microbiol.">
        <title>The Global Catalogue of Microorganisms (GCM) 10K type strain sequencing project: providing services to taxonomists for standard genome sequencing and annotation.</title>
        <authorList>
            <consortium name="The Broad Institute Genomics Platform"/>
            <consortium name="The Broad Institute Genome Sequencing Center for Infectious Disease"/>
            <person name="Wu L."/>
            <person name="Ma J."/>
        </authorList>
    </citation>
    <scope>NUCLEOTIDE SEQUENCE [LARGE SCALE GENOMIC DNA]</scope>
    <source>
        <strain evidence="3">CGMCC 4.7645</strain>
    </source>
</reference>